<reference evidence="1" key="2">
    <citation type="submission" date="2018-08" db="EMBL/GenBank/DDBJ databases">
        <title>Oryza barthii genomic DNA, chromosome 11, BAC clone:OBARTa0050K15.</title>
        <authorList>
            <person name="Wu J."/>
            <person name="Kanamori H."/>
        </authorList>
    </citation>
    <scope>NUCLEOTIDE SEQUENCE</scope>
    <source>
        <strain evidence="1">W1588</strain>
    </source>
</reference>
<dbReference type="EMBL" id="AP018841">
    <property type="protein sequence ID" value="BBF89209.1"/>
    <property type="molecule type" value="Genomic_DNA"/>
</dbReference>
<gene>
    <name evidence="2" type="primary">OBARTa0037B22.3</name>
    <name evidence="1" type="synonym">OBARTa0050K15.20</name>
</gene>
<evidence type="ECO:0000313" key="2">
    <source>
        <dbReference type="EMBL" id="BBF89210.1"/>
    </source>
</evidence>
<evidence type="ECO:0000313" key="1">
    <source>
        <dbReference type="EMBL" id="BBF89209.1"/>
    </source>
</evidence>
<reference evidence="2" key="1">
    <citation type="submission" date="2018-08" db="EMBL/GenBank/DDBJ databases">
        <title>Oryza barthii genomic DNA, chromosome 11, BAC clone:OBARTa0037B22.</title>
        <authorList>
            <person name="Wu J."/>
            <person name="Kanamori H."/>
        </authorList>
    </citation>
    <scope>NUCLEOTIDE SEQUENCE</scope>
    <source>
        <strain evidence="2">W1588</strain>
    </source>
</reference>
<accession>A0A679B9S2</accession>
<protein>
    <submittedName>
        <fullName evidence="2">Uncharacterized protein</fullName>
    </submittedName>
</protein>
<dbReference type="AlphaFoldDB" id="A0A679B9S2"/>
<dbReference type="EMBL" id="AP018842">
    <property type="protein sequence ID" value="BBF89210.1"/>
    <property type="molecule type" value="Genomic_DNA"/>
</dbReference>
<organism evidence="2">
    <name type="scientific">Oryza barthii</name>
    <dbReference type="NCBI Taxonomy" id="65489"/>
    <lineage>
        <taxon>Eukaryota</taxon>
        <taxon>Viridiplantae</taxon>
        <taxon>Streptophyta</taxon>
        <taxon>Embryophyta</taxon>
        <taxon>Tracheophyta</taxon>
        <taxon>Spermatophyta</taxon>
        <taxon>Magnoliopsida</taxon>
        <taxon>Liliopsida</taxon>
        <taxon>Poales</taxon>
        <taxon>Poaceae</taxon>
        <taxon>BOP clade</taxon>
        <taxon>Oryzoideae</taxon>
        <taxon>Oryzeae</taxon>
        <taxon>Oryzinae</taxon>
        <taxon>Oryza</taxon>
    </lineage>
</organism>
<name>A0A679B9S2_9ORYZ</name>
<sequence length="52" mass="5814">MGIGEKGTGRCCERALRRANEDILEPLARAAVEREGGRLVQENWEDNFVPVT</sequence>
<proteinExistence type="predicted"/>